<dbReference type="EMBL" id="CP061839">
    <property type="protein sequence ID" value="QOW61483.1"/>
    <property type="molecule type" value="Genomic_DNA"/>
</dbReference>
<keyword evidence="1" id="KW-0378">Hydrolase</keyword>
<sequence length="649" mass="73433">MKNIFCIFFIFTVFASCKSGFIPVPVRQGFAGYEFSKDIHIKDDKNLAFQTDITFPLNKHNYDDSVLTNNFIRFKGYSNKCIIYFHTKNIESLLLYLNGKKIETGNICANEYSAIKISESGINGDNVLQILQIKPVKSPSGNSEEYFLNIKIPYPEITKTKLVNTEVNGRALEAIDNLFEAQIKNGFPSAQLVIIKNGEIIKSSAYGYISTVDDFGKPVLNKKRITTKTLFDLASNTKMFSTNFALQKLVSEKKLSVQDKVNSFFPKFKDKENARYTGKDEITIADLLNHQAGFPAGAQYYRKKEIRKKAKTEKRTNKEITLNLICETPLVYEPRTRFTYSDIDYMLLGLIIEKVTGMPLDKYVEENIYKPLNLTSVCYKPLEHGFKKKNIAATEIYAVKRSKEKKYRKEKYLPIHGTVHDPEAYGAMDQVSGHAGLFANAESIAVLAQVMLNGGGYGNIKLFDSHVLNFFTSPSMEISAAGLGWRRQGTNQAYSHFFSQLASRDAFGHSGWTGTLTLTDPQEDLIVIIFTSAKHTPALHGSEFRGKYEGDFYLAKNYGAITTLIYSAFKNYSDEILDNMLIELAEQRYALISEGSEFYNNRGFYNDLTAIMDTIKSQSKYSEKLTEFLKSNNAAIITQKLMSVQQAKK</sequence>
<dbReference type="InterPro" id="IPR012338">
    <property type="entry name" value="Beta-lactam/transpept-like"/>
</dbReference>
<dbReference type="Gene3D" id="3.40.710.10">
    <property type="entry name" value="DD-peptidase/beta-lactamase superfamily"/>
    <property type="match status" value="1"/>
</dbReference>
<dbReference type="Proteomes" id="UP000593915">
    <property type="component" value="Chromosome"/>
</dbReference>
<dbReference type="RefSeq" id="WP_194076964.1">
    <property type="nucleotide sequence ID" value="NZ_CP061839.1"/>
</dbReference>
<organism evidence="4 5">
    <name type="scientific">Treponema pedis</name>
    <dbReference type="NCBI Taxonomy" id="409322"/>
    <lineage>
        <taxon>Bacteria</taxon>
        <taxon>Pseudomonadati</taxon>
        <taxon>Spirochaetota</taxon>
        <taxon>Spirochaetia</taxon>
        <taxon>Spirochaetales</taxon>
        <taxon>Treponemataceae</taxon>
        <taxon>Treponema</taxon>
    </lineage>
</organism>
<dbReference type="NCBIfam" id="NF002968">
    <property type="entry name" value="PRK03642.1"/>
    <property type="match status" value="1"/>
</dbReference>
<dbReference type="PANTHER" id="PTHR43283:SF11">
    <property type="entry name" value="BETA-LACTAMASE-RELATED DOMAIN-CONTAINING PROTEIN"/>
    <property type="match status" value="1"/>
</dbReference>
<feature type="signal peptide" evidence="2">
    <location>
        <begin position="1"/>
        <end position="15"/>
    </location>
</feature>
<dbReference type="AlphaFoldDB" id="A0A7S6WQH7"/>
<proteinExistence type="predicted"/>
<feature type="chain" id="PRO_5032981462" evidence="2">
    <location>
        <begin position="16"/>
        <end position="649"/>
    </location>
</feature>
<name>A0A7S6WQH7_9SPIR</name>
<evidence type="ECO:0000259" key="3">
    <source>
        <dbReference type="Pfam" id="PF00144"/>
    </source>
</evidence>
<evidence type="ECO:0000256" key="2">
    <source>
        <dbReference type="SAM" id="SignalP"/>
    </source>
</evidence>
<evidence type="ECO:0000313" key="5">
    <source>
        <dbReference type="Proteomes" id="UP000593915"/>
    </source>
</evidence>
<evidence type="ECO:0000256" key="1">
    <source>
        <dbReference type="ARBA" id="ARBA00022801"/>
    </source>
</evidence>
<accession>A0A7S6WQH7</accession>
<keyword evidence="2" id="KW-0732">Signal</keyword>
<feature type="domain" description="Beta-lactamase-related" evidence="3">
    <location>
        <begin position="176"/>
        <end position="540"/>
    </location>
</feature>
<protein>
    <submittedName>
        <fullName evidence="4">Penicillin binding protein PBP4B</fullName>
    </submittedName>
</protein>
<reference evidence="4 5" key="1">
    <citation type="submission" date="2020-09" db="EMBL/GenBank/DDBJ databases">
        <title>Characterization of Treponema spp. from bovine digital dermatitis in Korea.</title>
        <authorList>
            <person name="Espiritu H.M."/>
            <person name="Cho Y.I."/>
            <person name="Mamuad L."/>
        </authorList>
    </citation>
    <scope>NUCLEOTIDE SEQUENCE [LARGE SCALE GENOMIC DNA]</scope>
    <source>
        <strain evidence="4 5">KS1</strain>
    </source>
</reference>
<dbReference type="SUPFAM" id="SSF56601">
    <property type="entry name" value="beta-lactamase/transpeptidase-like"/>
    <property type="match status" value="1"/>
</dbReference>
<dbReference type="PROSITE" id="PS51257">
    <property type="entry name" value="PROKAR_LIPOPROTEIN"/>
    <property type="match status" value="1"/>
</dbReference>
<dbReference type="PANTHER" id="PTHR43283">
    <property type="entry name" value="BETA-LACTAMASE-RELATED"/>
    <property type="match status" value="1"/>
</dbReference>
<dbReference type="InterPro" id="IPR001466">
    <property type="entry name" value="Beta-lactam-related"/>
</dbReference>
<gene>
    <name evidence="4" type="primary">pbp4b</name>
    <name evidence="4" type="ORF">IFE08_03585</name>
</gene>
<dbReference type="GO" id="GO:0016787">
    <property type="term" value="F:hydrolase activity"/>
    <property type="evidence" value="ECO:0007669"/>
    <property type="project" value="UniProtKB-KW"/>
</dbReference>
<dbReference type="Pfam" id="PF00144">
    <property type="entry name" value="Beta-lactamase"/>
    <property type="match status" value="1"/>
</dbReference>
<evidence type="ECO:0000313" key="4">
    <source>
        <dbReference type="EMBL" id="QOW61483.1"/>
    </source>
</evidence>
<dbReference type="InterPro" id="IPR050789">
    <property type="entry name" value="Diverse_Enzym_Activities"/>
</dbReference>